<feature type="compositionally biased region" description="Basic and acidic residues" evidence="3">
    <location>
        <begin position="211"/>
        <end position="231"/>
    </location>
</feature>
<feature type="compositionally biased region" description="Basic and acidic residues" evidence="3">
    <location>
        <begin position="447"/>
        <end position="458"/>
    </location>
</feature>
<evidence type="ECO:0000259" key="4">
    <source>
        <dbReference type="PROSITE" id="PS50961"/>
    </source>
</evidence>
<dbReference type="PANTHER" id="PTHR22792">
    <property type="entry name" value="LUPUS LA PROTEIN-RELATED"/>
    <property type="match status" value="1"/>
</dbReference>
<evidence type="ECO:0000256" key="1">
    <source>
        <dbReference type="ARBA" id="ARBA00022884"/>
    </source>
</evidence>
<dbReference type="InterPro" id="IPR006630">
    <property type="entry name" value="La_HTH"/>
</dbReference>
<dbReference type="Proteomes" id="UP000184383">
    <property type="component" value="Unassembled WGS sequence"/>
</dbReference>
<dbReference type="GO" id="GO:0010494">
    <property type="term" value="C:cytoplasmic stress granule"/>
    <property type="evidence" value="ECO:0007669"/>
    <property type="project" value="TreeGrafter"/>
</dbReference>
<feature type="compositionally biased region" description="Polar residues" evidence="3">
    <location>
        <begin position="352"/>
        <end position="363"/>
    </location>
</feature>
<dbReference type="AlphaFoldDB" id="A0A1L9RVE2"/>
<evidence type="ECO:0000256" key="3">
    <source>
        <dbReference type="SAM" id="MobiDB-lite"/>
    </source>
</evidence>
<evidence type="ECO:0000313" key="5">
    <source>
        <dbReference type="EMBL" id="OJJ38828.1"/>
    </source>
</evidence>
<keyword evidence="6" id="KW-1185">Reference proteome</keyword>
<feature type="compositionally biased region" description="Polar residues" evidence="3">
    <location>
        <begin position="240"/>
        <end position="250"/>
    </location>
</feature>
<name>A0A1L9RVE2_ASPWE</name>
<dbReference type="InterPro" id="IPR036388">
    <property type="entry name" value="WH-like_DNA-bd_sf"/>
</dbReference>
<dbReference type="CDD" id="cd07323">
    <property type="entry name" value="LAM"/>
    <property type="match status" value="1"/>
</dbReference>
<dbReference type="GO" id="GO:0005829">
    <property type="term" value="C:cytosol"/>
    <property type="evidence" value="ECO:0007669"/>
    <property type="project" value="TreeGrafter"/>
</dbReference>
<dbReference type="Pfam" id="PF05383">
    <property type="entry name" value="La"/>
    <property type="match status" value="1"/>
</dbReference>
<feature type="compositionally biased region" description="Basic and acidic residues" evidence="3">
    <location>
        <begin position="122"/>
        <end position="150"/>
    </location>
</feature>
<dbReference type="SMART" id="SM00715">
    <property type="entry name" value="LA"/>
    <property type="match status" value="1"/>
</dbReference>
<dbReference type="RefSeq" id="XP_040692504.1">
    <property type="nucleotide sequence ID" value="XM_040834476.1"/>
</dbReference>
<dbReference type="PROSITE" id="PS50961">
    <property type="entry name" value="HTH_LA"/>
    <property type="match status" value="1"/>
</dbReference>
<accession>A0A1L9RVE2</accession>
<dbReference type="STRING" id="1073089.A0A1L9RVE2"/>
<keyword evidence="1 2" id="KW-0694">RNA-binding</keyword>
<dbReference type="GeneID" id="63750324"/>
<feature type="compositionally biased region" description="Low complexity" evidence="3">
    <location>
        <begin position="339"/>
        <end position="350"/>
    </location>
</feature>
<dbReference type="SUPFAM" id="SSF46785">
    <property type="entry name" value="Winged helix' DNA-binding domain"/>
    <property type="match status" value="1"/>
</dbReference>
<feature type="region of interest" description="Disordered" evidence="3">
    <location>
        <begin position="685"/>
        <end position="769"/>
    </location>
</feature>
<feature type="domain" description="HTH La-type RNA-binding" evidence="4">
    <location>
        <begin position="590"/>
        <end position="687"/>
    </location>
</feature>
<dbReference type="InterPro" id="IPR045180">
    <property type="entry name" value="La_dom_prot"/>
</dbReference>
<organism evidence="5 6">
    <name type="scientific">Aspergillus wentii DTO 134E9</name>
    <dbReference type="NCBI Taxonomy" id="1073089"/>
    <lineage>
        <taxon>Eukaryota</taxon>
        <taxon>Fungi</taxon>
        <taxon>Dikarya</taxon>
        <taxon>Ascomycota</taxon>
        <taxon>Pezizomycotina</taxon>
        <taxon>Eurotiomycetes</taxon>
        <taxon>Eurotiomycetidae</taxon>
        <taxon>Eurotiales</taxon>
        <taxon>Aspergillaceae</taxon>
        <taxon>Aspergillus</taxon>
        <taxon>Aspergillus subgen. Cremei</taxon>
    </lineage>
</organism>
<feature type="compositionally biased region" description="Low complexity" evidence="3">
    <location>
        <begin position="172"/>
        <end position="199"/>
    </location>
</feature>
<dbReference type="GO" id="GO:0045727">
    <property type="term" value="P:positive regulation of translation"/>
    <property type="evidence" value="ECO:0007669"/>
    <property type="project" value="TreeGrafter"/>
</dbReference>
<dbReference type="InterPro" id="IPR036390">
    <property type="entry name" value="WH_DNA-bd_sf"/>
</dbReference>
<evidence type="ECO:0000313" key="6">
    <source>
        <dbReference type="Proteomes" id="UP000184383"/>
    </source>
</evidence>
<dbReference type="VEuPathDB" id="FungiDB:ASPWEDRAFT_36503"/>
<feature type="region of interest" description="Disordered" evidence="3">
    <location>
        <begin position="1"/>
        <end position="550"/>
    </location>
</feature>
<evidence type="ECO:0000256" key="2">
    <source>
        <dbReference type="PROSITE-ProRule" id="PRU00332"/>
    </source>
</evidence>
<feature type="compositionally biased region" description="Polar residues" evidence="3">
    <location>
        <begin position="500"/>
        <end position="517"/>
    </location>
</feature>
<feature type="compositionally biased region" description="Low complexity" evidence="3">
    <location>
        <begin position="31"/>
        <end position="92"/>
    </location>
</feature>
<feature type="compositionally biased region" description="Basic and acidic residues" evidence="3">
    <location>
        <begin position="399"/>
        <end position="408"/>
    </location>
</feature>
<reference evidence="6" key="1">
    <citation type="journal article" date="2017" name="Genome Biol.">
        <title>Comparative genomics reveals high biological diversity and specific adaptations in the industrially and medically important fungal genus Aspergillus.</title>
        <authorList>
            <person name="de Vries R.P."/>
            <person name="Riley R."/>
            <person name="Wiebenga A."/>
            <person name="Aguilar-Osorio G."/>
            <person name="Amillis S."/>
            <person name="Uchima C.A."/>
            <person name="Anderluh G."/>
            <person name="Asadollahi M."/>
            <person name="Askin M."/>
            <person name="Barry K."/>
            <person name="Battaglia E."/>
            <person name="Bayram O."/>
            <person name="Benocci T."/>
            <person name="Braus-Stromeyer S.A."/>
            <person name="Caldana C."/>
            <person name="Canovas D."/>
            <person name="Cerqueira G.C."/>
            <person name="Chen F."/>
            <person name="Chen W."/>
            <person name="Choi C."/>
            <person name="Clum A."/>
            <person name="Dos Santos R.A."/>
            <person name="Damasio A.R."/>
            <person name="Diallinas G."/>
            <person name="Emri T."/>
            <person name="Fekete E."/>
            <person name="Flipphi M."/>
            <person name="Freyberg S."/>
            <person name="Gallo A."/>
            <person name="Gournas C."/>
            <person name="Habgood R."/>
            <person name="Hainaut M."/>
            <person name="Harispe M.L."/>
            <person name="Henrissat B."/>
            <person name="Hilden K.S."/>
            <person name="Hope R."/>
            <person name="Hossain A."/>
            <person name="Karabika E."/>
            <person name="Karaffa L."/>
            <person name="Karanyi Z."/>
            <person name="Krasevec N."/>
            <person name="Kuo A."/>
            <person name="Kusch H."/>
            <person name="LaButti K."/>
            <person name="Lagendijk E.L."/>
            <person name="Lapidus A."/>
            <person name="Levasseur A."/>
            <person name="Lindquist E."/>
            <person name="Lipzen A."/>
            <person name="Logrieco A.F."/>
            <person name="MacCabe A."/>
            <person name="Maekelae M.R."/>
            <person name="Malavazi I."/>
            <person name="Melin P."/>
            <person name="Meyer V."/>
            <person name="Mielnichuk N."/>
            <person name="Miskei M."/>
            <person name="Molnar A.P."/>
            <person name="Mule G."/>
            <person name="Ngan C.Y."/>
            <person name="Orejas M."/>
            <person name="Orosz E."/>
            <person name="Ouedraogo J.P."/>
            <person name="Overkamp K.M."/>
            <person name="Park H.-S."/>
            <person name="Perrone G."/>
            <person name="Piumi F."/>
            <person name="Punt P.J."/>
            <person name="Ram A.F."/>
            <person name="Ramon A."/>
            <person name="Rauscher S."/>
            <person name="Record E."/>
            <person name="Riano-Pachon D.M."/>
            <person name="Robert V."/>
            <person name="Roehrig J."/>
            <person name="Ruller R."/>
            <person name="Salamov A."/>
            <person name="Salih N.S."/>
            <person name="Samson R.A."/>
            <person name="Sandor E."/>
            <person name="Sanguinetti M."/>
            <person name="Schuetze T."/>
            <person name="Sepcic K."/>
            <person name="Shelest E."/>
            <person name="Sherlock G."/>
            <person name="Sophianopoulou V."/>
            <person name="Squina F.M."/>
            <person name="Sun H."/>
            <person name="Susca A."/>
            <person name="Todd R.B."/>
            <person name="Tsang A."/>
            <person name="Unkles S.E."/>
            <person name="van de Wiele N."/>
            <person name="van Rossen-Uffink D."/>
            <person name="Oliveira J.V."/>
            <person name="Vesth T.C."/>
            <person name="Visser J."/>
            <person name="Yu J.-H."/>
            <person name="Zhou M."/>
            <person name="Andersen M.R."/>
            <person name="Archer D.B."/>
            <person name="Baker S.E."/>
            <person name="Benoit I."/>
            <person name="Brakhage A.A."/>
            <person name="Braus G.H."/>
            <person name="Fischer R."/>
            <person name="Frisvad J.C."/>
            <person name="Goldman G.H."/>
            <person name="Houbraken J."/>
            <person name="Oakley B."/>
            <person name="Pocsi I."/>
            <person name="Scazzocchio C."/>
            <person name="Seiboth B."/>
            <person name="vanKuyk P.A."/>
            <person name="Wortman J."/>
            <person name="Dyer P.S."/>
            <person name="Grigoriev I.V."/>
        </authorList>
    </citation>
    <scope>NUCLEOTIDE SEQUENCE [LARGE SCALE GENOMIC DNA]</scope>
    <source>
        <strain evidence="6">DTO 134E9</strain>
    </source>
</reference>
<feature type="compositionally biased region" description="Basic and acidic residues" evidence="3">
    <location>
        <begin position="469"/>
        <end position="488"/>
    </location>
</feature>
<feature type="compositionally biased region" description="Basic and acidic residues" evidence="3">
    <location>
        <begin position="269"/>
        <end position="299"/>
    </location>
</feature>
<protein>
    <recommendedName>
        <fullName evidence="4">HTH La-type RNA-binding domain-containing protein</fullName>
    </recommendedName>
</protein>
<sequence length="769" mass="81810">MAATFSYAAAAKGMVTATTPSASPEPSKAAEQTTESSPQTSTETVAAEAETPVEAEQPAATTEKASEPTAAATTTPDVSGTSSSDGASNSTVPKDEDSSNTPNGTSESTWDKQSQASTTEKPNGEAEGAKEKSDATEEKEKNVPPPKELKAAPLPTVNIWHQRREAQDAKAKAIAALKPATSGNKGTAKTASTASSTSGDNQQELSKAASKKKDAALKKTDGNKGRDDGSRKSGSRSSRQVQANGHSADSNPPPVGDAALWPTPQVAQGEEKKKAQEKTEKSDKAEKSPATRSHGKEKWMPVPYVPTAVFTTPLPSSGRRGGRTARGGRDGGRSGAHGAGAAAADKAPAGQVAQNATAKQASSAERGRGEPNTPRANSLPANGRRANSADAGKAPQAADRSRGAKGAEDVNGAPSGKQTNGDFPRHHGKGFARNQDGAHKGNAHLSVDSHARSHRFENGPKSADFAGFHGDHKDNKEHHRESRAERGRGSHRGRGGHSGFNGSQNSHFPNNHMSHQSFVHPKSFGFSDRQRSQNLPNGSQHGHKMTFRSPSLPNSGAMYGVYPYPAEINTMYGYQQIPAGPMTAVPYQQYMEPFSLMSMISMQLEYYFSVDNLCKDLFLRKHMDSQGYVNLAFIAGFKRIKTLTEDFELLRHVGRQLRTVECYVGEDGVDRLRPREKWEQWVFPIEQRDPSAQNEGPPPFTHAGKPEDTQNHADGLTNGSALPNGTSVSKTPLSSAAPEFSPSKPIPAQNEVANVGIPIESLPFPDDQV</sequence>
<dbReference type="Gene3D" id="1.10.10.10">
    <property type="entry name" value="Winged helix-like DNA-binding domain superfamily/Winged helix DNA-binding domain"/>
    <property type="match status" value="1"/>
</dbReference>
<feature type="compositionally biased region" description="Basic and acidic residues" evidence="3">
    <location>
        <begin position="162"/>
        <end position="171"/>
    </location>
</feature>
<feature type="compositionally biased region" description="Polar residues" evidence="3">
    <location>
        <begin position="99"/>
        <end position="121"/>
    </location>
</feature>
<proteinExistence type="predicted"/>
<dbReference type="OrthoDB" id="340227at2759"/>
<feature type="compositionally biased region" description="Polar residues" evidence="3">
    <location>
        <begin position="717"/>
        <end position="734"/>
    </location>
</feature>
<gene>
    <name evidence="5" type="ORF">ASPWEDRAFT_36503</name>
</gene>
<dbReference type="PANTHER" id="PTHR22792:SF132">
    <property type="entry name" value="LA-RELATED PROTEIN 1"/>
    <property type="match status" value="1"/>
</dbReference>
<dbReference type="GO" id="GO:0003723">
    <property type="term" value="F:RNA binding"/>
    <property type="evidence" value="ECO:0007669"/>
    <property type="project" value="UniProtKB-UniRule"/>
</dbReference>
<dbReference type="EMBL" id="KV878210">
    <property type="protein sequence ID" value="OJJ38828.1"/>
    <property type="molecule type" value="Genomic_DNA"/>
</dbReference>